<reference evidence="8" key="1">
    <citation type="submission" date="2021-02" db="EMBL/GenBank/DDBJ databases">
        <authorList>
            <person name="Dougan E. K."/>
            <person name="Rhodes N."/>
            <person name="Thang M."/>
            <person name="Chan C."/>
        </authorList>
    </citation>
    <scope>NUCLEOTIDE SEQUENCE</scope>
</reference>
<evidence type="ECO:0000313" key="9">
    <source>
        <dbReference type="Proteomes" id="UP000626109"/>
    </source>
</evidence>
<dbReference type="InterPro" id="IPR016166">
    <property type="entry name" value="FAD-bd_PCMH"/>
</dbReference>
<dbReference type="AlphaFoldDB" id="A0A813LXC7"/>
<gene>
    <name evidence="7" type="ORF">PGLA1383_LOCUS30205</name>
    <name evidence="8" type="ORF">PGLA2088_LOCUS48809</name>
</gene>
<evidence type="ECO:0000313" key="8">
    <source>
        <dbReference type="EMBL" id="CAE8737522.1"/>
    </source>
</evidence>
<evidence type="ECO:0000256" key="3">
    <source>
        <dbReference type="ARBA" id="ARBA00022630"/>
    </source>
</evidence>
<evidence type="ECO:0000256" key="4">
    <source>
        <dbReference type="ARBA" id="ARBA00022827"/>
    </source>
</evidence>
<dbReference type="InterPro" id="IPR016167">
    <property type="entry name" value="FAD-bd_PCMH_sub1"/>
</dbReference>
<dbReference type="EMBL" id="CAJNNW010036783">
    <property type="protein sequence ID" value="CAE8737522.1"/>
    <property type="molecule type" value="Genomic_DNA"/>
</dbReference>
<keyword evidence="3" id="KW-0285">Flavoprotein</keyword>
<dbReference type="PROSITE" id="PS51387">
    <property type="entry name" value="FAD_PCMH"/>
    <property type="match status" value="1"/>
</dbReference>
<evidence type="ECO:0000256" key="1">
    <source>
        <dbReference type="ARBA" id="ARBA00001974"/>
    </source>
</evidence>
<comment type="cofactor">
    <cofactor evidence="1">
        <name>FAD</name>
        <dbReference type="ChEBI" id="CHEBI:57692"/>
    </cofactor>
</comment>
<evidence type="ECO:0000259" key="6">
    <source>
        <dbReference type="PROSITE" id="PS51387"/>
    </source>
</evidence>
<dbReference type="InterPro" id="IPR006094">
    <property type="entry name" value="Oxid_FAD_bind_N"/>
</dbReference>
<dbReference type="InterPro" id="IPR036318">
    <property type="entry name" value="FAD-bd_PCMH-like_sf"/>
</dbReference>
<evidence type="ECO:0000256" key="2">
    <source>
        <dbReference type="ARBA" id="ARBA00005466"/>
    </source>
</evidence>
<dbReference type="Pfam" id="PF01565">
    <property type="entry name" value="FAD_binding_4"/>
    <property type="match status" value="1"/>
</dbReference>
<protein>
    <recommendedName>
        <fullName evidence="6">FAD-binding PCMH-type domain-containing protein</fullName>
    </recommendedName>
</protein>
<dbReference type="PANTHER" id="PTHR42973">
    <property type="entry name" value="BINDING OXIDOREDUCTASE, PUTATIVE (AFU_ORTHOLOGUE AFUA_1G17690)-RELATED"/>
    <property type="match status" value="1"/>
</dbReference>
<dbReference type="Gene3D" id="3.30.43.10">
    <property type="entry name" value="Uridine Diphospho-n-acetylenolpyruvylglucosamine Reductase, domain 2"/>
    <property type="match status" value="1"/>
</dbReference>
<dbReference type="InterPro" id="IPR050416">
    <property type="entry name" value="FAD-linked_Oxidoreductase"/>
</dbReference>
<keyword evidence="4" id="KW-0274">FAD</keyword>
<comment type="caution">
    <text evidence="8">The sequence shown here is derived from an EMBL/GenBank/DDBJ whole genome shotgun (WGS) entry which is preliminary data.</text>
</comment>
<evidence type="ECO:0000313" key="10">
    <source>
        <dbReference type="Proteomes" id="UP000654075"/>
    </source>
</evidence>
<dbReference type="SUPFAM" id="SSF56176">
    <property type="entry name" value="FAD-binding/transporter-associated domain-like"/>
    <property type="match status" value="1"/>
</dbReference>
<evidence type="ECO:0000313" key="7">
    <source>
        <dbReference type="EMBL" id="CAE8612409.1"/>
    </source>
</evidence>
<dbReference type="InterPro" id="IPR016169">
    <property type="entry name" value="FAD-bd_PCMH_sub2"/>
</dbReference>
<evidence type="ECO:0000256" key="5">
    <source>
        <dbReference type="ARBA" id="ARBA00023002"/>
    </source>
</evidence>
<dbReference type="PANTHER" id="PTHR42973:SF39">
    <property type="entry name" value="FAD-BINDING PCMH-TYPE DOMAIN-CONTAINING PROTEIN"/>
    <property type="match status" value="1"/>
</dbReference>
<keyword evidence="5" id="KW-0560">Oxidoreductase</keyword>
<dbReference type="Proteomes" id="UP000654075">
    <property type="component" value="Unassembled WGS sequence"/>
</dbReference>
<dbReference type="Proteomes" id="UP000626109">
    <property type="component" value="Unassembled WGS sequence"/>
</dbReference>
<dbReference type="GO" id="GO:0016491">
    <property type="term" value="F:oxidoreductase activity"/>
    <property type="evidence" value="ECO:0007669"/>
    <property type="project" value="UniProtKB-KW"/>
</dbReference>
<accession>A0A813LXC7</accession>
<name>A0A813LXC7_POLGL</name>
<keyword evidence="10" id="KW-1185">Reference proteome</keyword>
<organism evidence="8 9">
    <name type="scientific">Polarella glacialis</name>
    <name type="common">Dinoflagellate</name>
    <dbReference type="NCBI Taxonomy" id="89957"/>
    <lineage>
        <taxon>Eukaryota</taxon>
        <taxon>Sar</taxon>
        <taxon>Alveolata</taxon>
        <taxon>Dinophyceae</taxon>
        <taxon>Suessiales</taxon>
        <taxon>Suessiaceae</taxon>
        <taxon>Polarella</taxon>
    </lineage>
</organism>
<dbReference type="EMBL" id="CAJNNV010025117">
    <property type="protein sequence ID" value="CAE8612409.1"/>
    <property type="molecule type" value="Genomic_DNA"/>
</dbReference>
<dbReference type="Gene3D" id="3.30.465.10">
    <property type="match status" value="1"/>
</dbReference>
<dbReference type="GO" id="GO:0071949">
    <property type="term" value="F:FAD binding"/>
    <property type="evidence" value="ECO:0007669"/>
    <property type="project" value="InterPro"/>
</dbReference>
<comment type="similarity">
    <text evidence="2">Belongs to the oxygen-dependent FAD-linked oxidoreductase family.</text>
</comment>
<proteinExistence type="inferred from homology"/>
<feature type="domain" description="FAD-binding PCMH-type" evidence="6">
    <location>
        <begin position="57"/>
        <end position="226"/>
    </location>
</feature>
<sequence length="226" mass="23931">MGGFQGKIATTPMAPEDIVSLEDQERDKLRKAVTCEVITPDMKQKYLEARGIWNLDASGFPLAFVMCKTTEDVSATVQYAKAAQLQICVRTAGAHSSHAVVDNVLCINLSLMRKVTVTSAGTAEVEGGAMIQDVDDACAPSGMALPMGHVSHTGVAGMLLNATSGVGYMCRTRGLCGNFLLEATMVMHDGRVLTVNAKENEDLFWGLPGAGANFGIATRLSSSSQK</sequence>
<dbReference type="OrthoDB" id="2151789at2759"/>